<reference evidence="1 2" key="1">
    <citation type="submission" date="2016-09" db="EMBL/GenBank/DDBJ databases">
        <title>Genomic Taxonomy of the Vibrionaceae.</title>
        <authorList>
            <person name="Gonzalez-Castillo A."/>
            <person name="Gomez-Gil B."/>
            <person name="Enciso-Ibarra K."/>
        </authorList>
    </citation>
    <scope>NUCLEOTIDE SEQUENCE [LARGE SCALE GENOMIC DNA]</scope>
    <source>
        <strain evidence="1 2">CAIM 1902</strain>
    </source>
</reference>
<dbReference type="InterPro" id="IPR054052">
    <property type="entry name" value="Y16Q-like"/>
</dbReference>
<dbReference type="Proteomes" id="UP000186039">
    <property type="component" value="Unassembled WGS sequence"/>
</dbReference>
<dbReference type="RefSeq" id="WP_075716396.1">
    <property type="nucleotide sequence ID" value="NZ_AP019655.1"/>
</dbReference>
<dbReference type="EMBL" id="MJMH01000234">
    <property type="protein sequence ID" value="OLQ84745.1"/>
    <property type="molecule type" value="Genomic_DNA"/>
</dbReference>
<evidence type="ECO:0000313" key="2">
    <source>
        <dbReference type="Proteomes" id="UP000186039"/>
    </source>
</evidence>
<name>A0ABX3F7Q3_9VIBR</name>
<proteinExistence type="predicted"/>
<sequence length="100" mass="11386">MNNFLEELEIELEFIEDRCSLLQAIVFNSGVDSLSTIQNSLVEQQYKVMKTYIAILKIRIITLKELEFGDESTCMVGGAIKNDLVDAHSIDIERNYTNPV</sequence>
<accession>A0ABX3F7Q3</accession>
<keyword evidence="2" id="KW-1185">Reference proteome</keyword>
<protein>
    <submittedName>
        <fullName evidence="1">Uncharacterized protein</fullName>
    </submittedName>
</protein>
<comment type="caution">
    <text evidence="1">The sequence shown here is derived from an EMBL/GenBank/DDBJ whole genome shotgun (WGS) entry which is preliminary data.</text>
</comment>
<evidence type="ECO:0000313" key="1">
    <source>
        <dbReference type="EMBL" id="OLQ84745.1"/>
    </source>
</evidence>
<gene>
    <name evidence="1" type="ORF">BIY20_17160</name>
</gene>
<organism evidence="1 2">
    <name type="scientific">Vibrio panuliri</name>
    <dbReference type="NCBI Taxonomy" id="1381081"/>
    <lineage>
        <taxon>Bacteria</taxon>
        <taxon>Pseudomonadati</taxon>
        <taxon>Pseudomonadota</taxon>
        <taxon>Gammaproteobacteria</taxon>
        <taxon>Vibrionales</taxon>
        <taxon>Vibrionaceae</taxon>
        <taxon>Vibrio</taxon>
    </lineage>
</organism>
<dbReference type="Pfam" id="PF21825">
    <property type="entry name" value="crAss001_48"/>
    <property type="match status" value="1"/>
</dbReference>